<dbReference type="EMBL" id="BDSP01000260">
    <property type="protein sequence ID" value="GAX27921.1"/>
    <property type="molecule type" value="Genomic_DNA"/>
</dbReference>
<dbReference type="OrthoDB" id="2013930at2759"/>
<evidence type="ECO:0000259" key="2">
    <source>
        <dbReference type="Pfam" id="PF02617"/>
    </source>
</evidence>
<keyword evidence="3" id="KW-0645">Protease</keyword>
<feature type="domain" description="Adaptor protein ClpS core" evidence="2">
    <location>
        <begin position="71"/>
        <end position="135"/>
    </location>
</feature>
<evidence type="ECO:0000313" key="3">
    <source>
        <dbReference type="EMBL" id="GAX27921.1"/>
    </source>
</evidence>
<keyword evidence="3" id="KW-0378">Hydrolase</keyword>
<dbReference type="InterPro" id="IPR022935">
    <property type="entry name" value="ClpS"/>
</dbReference>
<dbReference type="PANTHER" id="PTHR33473:SF17">
    <property type="entry name" value="ATP-DEPENDENT CLP PROTEASE ADAPTER PROTEIN CLPS1, CHLOROPLASTIC"/>
    <property type="match status" value="1"/>
</dbReference>
<protein>
    <submittedName>
        <fullName evidence="3">ATP-dependent Clp protease adaptor protein ClpS</fullName>
    </submittedName>
</protein>
<evidence type="ECO:0000313" key="4">
    <source>
        <dbReference type="Proteomes" id="UP000198406"/>
    </source>
</evidence>
<feature type="signal peptide" evidence="1">
    <location>
        <begin position="1"/>
        <end position="19"/>
    </location>
</feature>
<feature type="chain" id="PRO_5013210162" evidence="1">
    <location>
        <begin position="20"/>
        <end position="148"/>
    </location>
</feature>
<sequence>MLARSVLVLLALFCGVVNCFTVAPKSAVSLRCTTTTPLFMSAATVERGPAVLDRPAVEETPVEERRRMGSEAWEVRIYNDRMNTREHVARALVQVTGMSEMGAYQTMMQAHQNGIAVVGRWVYEIAEMYHDALKKNGIVCDIVPVEED</sequence>
<dbReference type="Proteomes" id="UP000198406">
    <property type="component" value="Unassembled WGS sequence"/>
</dbReference>
<dbReference type="GO" id="GO:0030163">
    <property type="term" value="P:protein catabolic process"/>
    <property type="evidence" value="ECO:0007669"/>
    <property type="project" value="InterPro"/>
</dbReference>
<dbReference type="GO" id="GO:0006508">
    <property type="term" value="P:proteolysis"/>
    <property type="evidence" value="ECO:0007669"/>
    <property type="project" value="UniProtKB-KW"/>
</dbReference>
<reference evidence="3 4" key="1">
    <citation type="journal article" date="2015" name="Plant Cell">
        <title>Oil accumulation by the oleaginous diatom Fistulifera solaris as revealed by the genome and transcriptome.</title>
        <authorList>
            <person name="Tanaka T."/>
            <person name="Maeda Y."/>
            <person name="Veluchamy A."/>
            <person name="Tanaka M."/>
            <person name="Abida H."/>
            <person name="Marechal E."/>
            <person name="Bowler C."/>
            <person name="Muto M."/>
            <person name="Sunaga Y."/>
            <person name="Tanaka M."/>
            <person name="Yoshino T."/>
            <person name="Taniguchi T."/>
            <person name="Fukuda Y."/>
            <person name="Nemoto M."/>
            <person name="Matsumoto M."/>
            <person name="Wong P.S."/>
            <person name="Aburatani S."/>
            <person name="Fujibuchi W."/>
        </authorList>
    </citation>
    <scope>NUCLEOTIDE SEQUENCE [LARGE SCALE GENOMIC DNA]</scope>
    <source>
        <strain evidence="3 4">JPCC DA0580</strain>
    </source>
</reference>
<dbReference type="Gene3D" id="3.30.1390.10">
    <property type="match status" value="1"/>
</dbReference>
<comment type="caution">
    <text evidence="3">The sequence shown here is derived from an EMBL/GenBank/DDBJ whole genome shotgun (WGS) entry which is preliminary data.</text>
</comment>
<dbReference type="Pfam" id="PF02617">
    <property type="entry name" value="ClpS"/>
    <property type="match status" value="1"/>
</dbReference>
<gene>
    <name evidence="3" type="ORF">FisN_21Hh271</name>
</gene>
<dbReference type="GO" id="GO:0008233">
    <property type="term" value="F:peptidase activity"/>
    <property type="evidence" value="ECO:0007669"/>
    <property type="project" value="UniProtKB-KW"/>
</dbReference>
<dbReference type="InterPro" id="IPR014719">
    <property type="entry name" value="Ribosomal_bL12_C/ClpS-like"/>
</dbReference>
<dbReference type="SUPFAM" id="SSF54736">
    <property type="entry name" value="ClpS-like"/>
    <property type="match status" value="1"/>
</dbReference>
<keyword evidence="4" id="KW-1185">Reference proteome</keyword>
<dbReference type="InParanoid" id="A0A1Z5KPJ1"/>
<dbReference type="PANTHER" id="PTHR33473">
    <property type="entry name" value="ATP-DEPENDENT CLP PROTEASE ADAPTER PROTEIN CLPS1, CHLOROPLASTIC"/>
    <property type="match status" value="1"/>
</dbReference>
<dbReference type="AlphaFoldDB" id="A0A1Z5KPJ1"/>
<accession>A0A1Z5KPJ1</accession>
<dbReference type="InterPro" id="IPR003769">
    <property type="entry name" value="ClpS_core"/>
</dbReference>
<evidence type="ECO:0000256" key="1">
    <source>
        <dbReference type="SAM" id="SignalP"/>
    </source>
</evidence>
<proteinExistence type="predicted"/>
<organism evidence="3 4">
    <name type="scientific">Fistulifera solaris</name>
    <name type="common">Oleaginous diatom</name>
    <dbReference type="NCBI Taxonomy" id="1519565"/>
    <lineage>
        <taxon>Eukaryota</taxon>
        <taxon>Sar</taxon>
        <taxon>Stramenopiles</taxon>
        <taxon>Ochrophyta</taxon>
        <taxon>Bacillariophyta</taxon>
        <taxon>Bacillariophyceae</taxon>
        <taxon>Bacillariophycidae</taxon>
        <taxon>Naviculales</taxon>
        <taxon>Naviculaceae</taxon>
        <taxon>Fistulifera</taxon>
    </lineage>
</organism>
<name>A0A1Z5KPJ1_FISSO</name>
<keyword evidence="1" id="KW-0732">Signal</keyword>